<evidence type="ECO:0000256" key="3">
    <source>
        <dbReference type="ARBA" id="ARBA00023163"/>
    </source>
</evidence>
<keyword evidence="3" id="KW-0804">Transcription</keyword>
<accession>A0ABV8EWH4</accession>
<dbReference type="Pfam" id="PF21597">
    <property type="entry name" value="TetR_C_43"/>
    <property type="match status" value="1"/>
</dbReference>
<dbReference type="InterPro" id="IPR049445">
    <property type="entry name" value="TetR_SbtR-like_C"/>
</dbReference>
<dbReference type="PANTHER" id="PTHR30055">
    <property type="entry name" value="HTH-TYPE TRANSCRIPTIONAL REGULATOR RUTR"/>
    <property type="match status" value="1"/>
</dbReference>
<organism evidence="6 7">
    <name type="scientific">Streptosporangium jomthongense</name>
    <dbReference type="NCBI Taxonomy" id="1193683"/>
    <lineage>
        <taxon>Bacteria</taxon>
        <taxon>Bacillati</taxon>
        <taxon>Actinomycetota</taxon>
        <taxon>Actinomycetes</taxon>
        <taxon>Streptosporangiales</taxon>
        <taxon>Streptosporangiaceae</taxon>
        <taxon>Streptosporangium</taxon>
    </lineage>
</organism>
<dbReference type="RefSeq" id="WP_352011082.1">
    <property type="nucleotide sequence ID" value="NZ_JBHSBC010000004.1"/>
</dbReference>
<dbReference type="PANTHER" id="PTHR30055:SF234">
    <property type="entry name" value="HTH-TYPE TRANSCRIPTIONAL REGULATOR BETI"/>
    <property type="match status" value="1"/>
</dbReference>
<protein>
    <submittedName>
        <fullName evidence="6">TetR/AcrR family transcriptional regulator</fullName>
    </submittedName>
</protein>
<dbReference type="SUPFAM" id="SSF46689">
    <property type="entry name" value="Homeodomain-like"/>
    <property type="match status" value="1"/>
</dbReference>
<dbReference type="PROSITE" id="PS50977">
    <property type="entry name" value="HTH_TETR_2"/>
    <property type="match status" value="1"/>
</dbReference>
<evidence type="ECO:0000256" key="1">
    <source>
        <dbReference type="ARBA" id="ARBA00023015"/>
    </source>
</evidence>
<feature type="DNA-binding region" description="H-T-H motif" evidence="4">
    <location>
        <begin position="28"/>
        <end position="47"/>
    </location>
</feature>
<name>A0ABV8EWH4_9ACTN</name>
<reference evidence="7" key="1">
    <citation type="journal article" date="2019" name="Int. J. Syst. Evol. Microbiol.">
        <title>The Global Catalogue of Microorganisms (GCM) 10K type strain sequencing project: providing services to taxonomists for standard genome sequencing and annotation.</title>
        <authorList>
            <consortium name="The Broad Institute Genomics Platform"/>
            <consortium name="The Broad Institute Genome Sequencing Center for Infectious Disease"/>
            <person name="Wu L."/>
            <person name="Ma J."/>
        </authorList>
    </citation>
    <scope>NUCLEOTIDE SEQUENCE [LARGE SCALE GENOMIC DNA]</scope>
    <source>
        <strain evidence="7">TBRC 7912</strain>
    </source>
</reference>
<dbReference type="InterPro" id="IPR036271">
    <property type="entry name" value="Tet_transcr_reg_TetR-rel_C_sf"/>
</dbReference>
<feature type="domain" description="HTH tetR-type" evidence="5">
    <location>
        <begin position="6"/>
        <end position="65"/>
    </location>
</feature>
<gene>
    <name evidence="6" type="ORF">ACFOYY_06500</name>
</gene>
<dbReference type="Proteomes" id="UP001595698">
    <property type="component" value="Unassembled WGS sequence"/>
</dbReference>
<dbReference type="InterPro" id="IPR001647">
    <property type="entry name" value="HTH_TetR"/>
</dbReference>
<comment type="caution">
    <text evidence="6">The sequence shown here is derived from an EMBL/GenBank/DDBJ whole genome shotgun (WGS) entry which is preliminary data.</text>
</comment>
<keyword evidence="7" id="KW-1185">Reference proteome</keyword>
<keyword evidence="2 4" id="KW-0238">DNA-binding</keyword>
<keyword evidence="1" id="KW-0805">Transcription regulation</keyword>
<sequence>MRTDAQRNLARVLSAAEEVLTRDGLSAPMRAIAARAGVGVGTIYRQFPTKEALYQAIVVDRQRRLAEEARALAEAAEPGAAFFAFFARVVEDATPKKIFADALTEAGIDVKAATAGAHDIRGAVETLLVRAQQAGEVRREVEMPEILALLTAACLAAQHQNWDETLRTRALDVVFHGLRP</sequence>
<dbReference type="EMBL" id="JBHSBC010000004">
    <property type="protein sequence ID" value="MFC3979760.1"/>
    <property type="molecule type" value="Genomic_DNA"/>
</dbReference>
<evidence type="ECO:0000256" key="4">
    <source>
        <dbReference type="PROSITE-ProRule" id="PRU00335"/>
    </source>
</evidence>
<dbReference type="PRINTS" id="PR00455">
    <property type="entry name" value="HTHTETR"/>
</dbReference>
<dbReference type="InterPro" id="IPR009057">
    <property type="entry name" value="Homeodomain-like_sf"/>
</dbReference>
<dbReference type="Gene3D" id="1.10.357.10">
    <property type="entry name" value="Tetracycline Repressor, domain 2"/>
    <property type="match status" value="1"/>
</dbReference>
<proteinExistence type="predicted"/>
<dbReference type="SUPFAM" id="SSF48498">
    <property type="entry name" value="Tetracyclin repressor-like, C-terminal domain"/>
    <property type="match status" value="1"/>
</dbReference>
<evidence type="ECO:0000313" key="6">
    <source>
        <dbReference type="EMBL" id="MFC3979760.1"/>
    </source>
</evidence>
<dbReference type="Pfam" id="PF00440">
    <property type="entry name" value="TetR_N"/>
    <property type="match status" value="1"/>
</dbReference>
<evidence type="ECO:0000256" key="2">
    <source>
        <dbReference type="ARBA" id="ARBA00023125"/>
    </source>
</evidence>
<dbReference type="InterPro" id="IPR050109">
    <property type="entry name" value="HTH-type_TetR-like_transc_reg"/>
</dbReference>
<evidence type="ECO:0000259" key="5">
    <source>
        <dbReference type="PROSITE" id="PS50977"/>
    </source>
</evidence>
<evidence type="ECO:0000313" key="7">
    <source>
        <dbReference type="Proteomes" id="UP001595698"/>
    </source>
</evidence>